<dbReference type="RefSeq" id="WP_123656932.1">
    <property type="nucleotide sequence ID" value="NZ_AYKG01000003.1"/>
</dbReference>
<organism evidence="3 4">
    <name type="scientific">Salinisphaera japonica YTM-1</name>
    <dbReference type="NCBI Taxonomy" id="1209778"/>
    <lineage>
        <taxon>Bacteria</taxon>
        <taxon>Pseudomonadati</taxon>
        <taxon>Pseudomonadota</taxon>
        <taxon>Gammaproteobacteria</taxon>
        <taxon>Salinisphaerales</taxon>
        <taxon>Salinisphaeraceae</taxon>
        <taxon>Salinisphaera</taxon>
    </lineage>
</organism>
<protein>
    <submittedName>
        <fullName evidence="3">Uncharacterized protein</fullName>
    </submittedName>
</protein>
<evidence type="ECO:0000256" key="2">
    <source>
        <dbReference type="SAM" id="SignalP"/>
    </source>
</evidence>
<gene>
    <name evidence="3" type="ORF">SAJA_01745</name>
</gene>
<accession>A0A423Q176</accession>
<dbReference type="Proteomes" id="UP000285310">
    <property type="component" value="Unassembled WGS sequence"/>
</dbReference>
<keyword evidence="4" id="KW-1185">Reference proteome</keyword>
<feature type="chain" id="PRO_5019235252" evidence="2">
    <location>
        <begin position="25"/>
        <end position="188"/>
    </location>
</feature>
<keyword evidence="2" id="KW-0732">Signal</keyword>
<feature type="region of interest" description="Disordered" evidence="1">
    <location>
        <begin position="153"/>
        <end position="188"/>
    </location>
</feature>
<dbReference type="AlphaFoldDB" id="A0A423Q176"/>
<dbReference type="EMBL" id="AYKG01000003">
    <property type="protein sequence ID" value="ROO31970.1"/>
    <property type="molecule type" value="Genomic_DNA"/>
</dbReference>
<sequence length="188" mass="20870">MIKRLSTIGLLALAAVSFTSVAVAADDTGAGNKQSQQLMQGYRSDAQQLKQIHDKTIENNPQLAKQQKAFENQVKKAVKKQGYDVDAGQERMEKYAKQLQNKDLSDDKRKAVMQKFQSERQQMVKARNAAMQQPEIQQAGEQLQQNTVQAMKKENGKTDQIISDMKTKRSKLQQQMGSAGQAGGNAGQ</sequence>
<name>A0A423Q176_9GAMM</name>
<feature type="signal peptide" evidence="2">
    <location>
        <begin position="1"/>
        <end position="24"/>
    </location>
</feature>
<proteinExistence type="predicted"/>
<evidence type="ECO:0000313" key="3">
    <source>
        <dbReference type="EMBL" id="ROO31970.1"/>
    </source>
</evidence>
<reference evidence="3 4" key="1">
    <citation type="submission" date="2013-10" db="EMBL/GenBank/DDBJ databases">
        <title>Salinisphaera japonica YTM-1 Genome Sequencing.</title>
        <authorList>
            <person name="Lai Q."/>
            <person name="Li C."/>
            <person name="Shao Z."/>
        </authorList>
    </citation>
    <scope>NUCLEOTIDE SEQUENCE [LARGE SCALE GENOMIC DNA]</scope>
    <source>
        <strain evidence="3 4">YTM-1</strain>
    </source>
</reference>
<evidence type="ECO:0000313" key="4">
    <source>
        <dbReference type="Proteomes" id="UP000285310"/>
    </source>
</evidence>
<dbReference type="OrthoDB" id="7066223at2"/>
<evidence type="ECO:0000256" key="1">
    <source>
        <dbReference type="SAM" id="MobiDB-lite"/>
    </source>
</evidence>
<dbReference type="InParanoid" id="A0A423Q176"/>
<comment type="caution">
    <text evidence="3">The sequence shown here is derived from an EMBL/GenBank/DDBJ whole genome shotgun (WGS) entry which is preliminary data.</text>
</comment>